<dbReference type="AlphaFoldDB" id="A0A1W0WUN9"/>
<dbReference type="InterPro" id="IPR009772">
    <property type="entry name" value="CDC123"/>
</dbReference>
<dbReference type="OrthoDB" id="360540at2759"/>
<feature type="region of interest" description="Disordered" evidence="2">
    <location>
        <begin position="55"/>
        <end position="79"/>
    </location>
</feature>
<keyword evidence="3" id="KW-0132">Cell division</keyword>
<reference evidence="4" key="1">
    <citation type="submission" date="2017-01" db="EMBL/GenBank/DDBJ databases">
        <title>Comparative genomics of anhydrobiosis in the tardigrade Hypsibius dujardini.</title>
        <authorList>
            <person name="Yoshida Y."/>
            <person name="Koutsovoulos G."/>
            <person name="Laetsch D."/>
            <person name="Stevens L."/>
            <person name="Kumar S."/>
            <person name="Horikawa D."/>
            <person name="Ishino K."/>
            <person name="Komine S."/>
            <person name="Tomita M."/>
            <person name="Blaxter M."/>
            <person name="Arakawa K."/>
        </authorList>
    </citation>
    <scope>NUCLEOTIDE SEQUENCE [LARGE SCALE GENOMIC DNA]</scope>
    <source>
        <strain evidence="4">Z151</strain>
    </source>
</reference>
<comment type="caution">
    <text evidence="3">The sequence shown here is derived from an EMBL/GenBank/DDBJ whole genome shotgun (WGS) entry which is preliminary data.</text>
</comment>
<keyword evidence="3" id="KW-0131">Cell cycle</keyword>
<sequence length="368" mass="41247">MIPEDIASFSFASWYPLFKQHTFKSEIIALSDQAVTYLREDGIFLPDGLEKRTTSNYTAGSADDTSGSADDTSGSANYTSGSANYTSGSAADTSDHDDITAAHQTSVETEWSSDDEDKTAQQWVLDLKARVDEVIRKFGGAAFPKLNWSSPKDACWMLPNRNLKCSSLADILLVLKASTFVGFDLSIKVQEAARVPLDLVLREWSEINPGWEFRCFVKDNTLVGISQRYTTAFYAHINQNRENVTGDIKAFFAQHVQQRFPLKNYTFDIVTFTTDTEDFMLVDFNPFDPVTDSLLFTWEELQDANGIPDDELLRIVSYPLAIQPDDMRQYEVPADFMDSRFSTNGRSLFDFLGAELGSQGASDEENLN</sequence>
<dbReference type="Proteomes" id="UP000192578">
    <property type="component" value="Unassembled WGS sequence"/>
</dbReference>
<keyword evidence="4" id="KW-1185">Reference proteome</keyword>
<dbReference type="PANTHER" id="PTHR15323:SF6">
    <property type="entry name" value="CELL DIVISION CYCLE PROTEIN 123 HOMOLOG"/>
    <property type="match status" value="1"/>
</dbReference>
<dbReference type="Pfam" id="PF07065">
    <property type="entry name" value="D123"/>
    <property type="match status" value="1"/>
</dbReference>
<dbReference type="GO" id="GO:0051301">
    <property type="term" value="P:cell division"/>
    <property type="evidence" value="ECO:0007669"/>
    <property type="project" value="UniProtKB-KW"/>
</dbReference>
<dbReference type="PANTHER" id="PTHR15323">
    <property type="entry name" value="D123 PROTEIN"/>
    <property type="match status" value="1"/>
</dbReference>
<proteinExistence type="inferred from homology"/>
<name>A0A1W0WUN9_HYPEX</name>
<accession>A0A1W0WUN9</accession>
<comment type="similarity">
    <text evidence="1">Belongs to the CDC123 family.</text>
</comment>
<evidence type="ECO:0000313" key="4">
    <source>
        <dbReference type="Proteomes" id="UP000192578"/>
    </source>
</evidence>
<dbReference type="EMBL" id="MTYJ01000044">
    <property type="protein sequence ID" value="OQV18914.1"/>
    <property type="molecule type" value="Genomic_DNA"/>
</dbReference>
<evidence type="ECO:0000256" key="2">
    <source>
        <dbReference type="SAM" id="MobiDB-lite"/>
    </source>
</evidence>
<organism evidence="3 4">
    <name type="scientific">Hypsibius exemplaris</name>
    <name type="common">Freshwater tardigrade</name>
    <dbReference type="NCBI Taxonomy" id="2072580"/>
    <lineage>
        <taxon>Eukaryota</taxon>
        <taxon>Metazoa</taxon>
        <taxon>Ecdysozoa</taxon>
        <taxon>Tardigrada</taxon>
        <taxon>Eutardigrada</taxon>
        <taxon>Parachela</taxon>
        <taxon>Hypsibioidea</taxon>
        <taxon>Hypsibiidae</taxon>
        <taxon>Hypsibius</taxon>
    </lineage>
</organism>
<evidence type="ECO:0000313" key="3">
    <source>
        <dbReference type="EMBL" id="OQV18914.1"/>
    </source>
</evidence>
<gene>
    <name evidence="3" type="ORF">BV898_06975</name>
</gene>
<dbReference type="GO" id="GO:0005737">
    <property type="term" value="C:cytoplasm"/>
    <property type="evidence" value="ECO:0007669"/>
    <property type="project" value="TreeGrafter"/>
</dbReference>
<evidence type="ECO:0000256" key="1">
    <source>
        <dbReference type="ARBA" id="ARBA00011047"/>
    </source>
</evidence>
<feature type="compositionally biased region" description="Low complexity" evidence="2">
    <location>
        <begin position="58"/>
        <end position="76"/>
    </location>
</feature>
<protein>
    <submittedName>
        <fullName evidence="3">Cell division cycle protein 123-like protein</fullName>
    </submittedName>
</protein>